<comment type="caution">
    <text evidence="2">The sequence shown here is derived from an EMBL/GenBank/DDBJ whole genome shotgun (WGS) entry which is preliminary data.</text>
</comment>
<evidence type="ECO:0000313" key="2">
    <source>
        <dbReference type="EMBL" id="KAF6751468.1"/>
    </source>
</evidence>
<name>A0A8H6HQS1_9AGAR</name>
<proteinExistence type="predicted"/>
<feature type="region of interest" description="Disordered" evidence="1">
    <location>
        <begin position="1"/>
        <end position="62"/>
    </location>
</feature>
<organism evidence="2 3">
    <name type="scientific">Ephemerocybe angulata</name>
    <dbReference type="NCBI Taxonomy" id="980116"/>
    <lineage>
        <taxon>Eukaryota</taxon>
        <taxon>Fungi</taxon>
        <taxon>Dikarya</taxon>
        <taxon>Basidiomycota</taxon>
        <taxon>Agaricomycotina</taxon>
        <taxon>Agaricomycetes</taxon>
        <taxon>Agaricomycetidae</taxon>
        <taxon>Agaricales</taxon>
        <taxon>Agaricineae</taxon>
        <taxon>Psathyrellaceae</taxon>
        <taxon>Ephemerocybe</taxon>
    </lineage>
</organism>
<dbReference type="AlphaFoldDB" id="A0A8H6HQS1"/>
<feature type="compositionally biased region" description="Basic residues" evidence="1">
    <location>
        <begin position="50"/>
        <end position="62"/>
    </location>
</feature>
<protein>
    <submittedName>
        <fullName evidence="2">Uncharacterized protein</fullName>
    </submittedName>
</protein>
<feature type="region of interest" description="Disordered" evidence="1">
    <location>
        <begin position="78"/>
        <end position="110"/>
    </location>
</feature>
<accession>A0A8H6HQS1</accession>
<sequence length="152" mass="16523">MMTATEVDGRALFGGASCSTGRVPKPRRDARGVKDDPKRRPRRRGEWGPRRRGTTNQRPRRYVPRFLCKIGVSIFLGPPRSTATASRKTEAPGTVGRQRRRVGGGCGGGGGAVRAVLIDATTSMVSHEHPRFADEIKLTSSTDPVYSIPIQP</sequence>
<evidence type="ECO:0000313" key="3">
    <source>
        <dbReference type="Proteomes" id="UP000521943"/>
    </source>
</evidence>
<keyword evidence="3" id="KW-1185">Reference proteome</keyword>
<dbReference type="Proteomes" id="UP000521943">
    <property type="component" value="Unassembled WGS sequence"/>
</dbReference>
<dbReference type="EMBL" id="JACGCI010000049">
    <property type="protein sequence ID" value="KAF6751468.1"/>
    <property type="molecule type" value="Genomic_DNA"/>
</dbReference>
<gene>
    <name evidence="2" type="ORF">DFP72DRAFT_907143</name>
</gene>
<evidence type="ECO:0000256" key="1">
    <source>
        <dbReference type="SAM" id="MobiDB-lite"/>
    </source>
</evidence>
<feature type="compositionally biased region" description="Basic and acidic residues" evidence="1">
    <location>
        <begin position="26"/>
        <end position="49"/>
    </location>
</feature>
<reference evidence="2 3" key="1">
    <citation type="submission" date="2020-07" db="EMBL/GenBank/DDBJ databases">
        <title>Comparative genomics of pyrophilous fungi reveals a link between fire events and developmental genes.</title>
        <authorList>
            <consortium name="DOE Joint Genome Institute"/>
            <person name="Steindorff A.S."/>
            <person name="Carver A."/>
            <person name="Calhoun S."/>
            <person name="Stillman K."/>
            <person name="Liu H."/>
            <person name="Lipzen A."/>
            <person name="Pangilinan J."/>
            <person name="Labutti K."/>
            <person name="Bruns T.D."/>
            <person name="Grigoriev I.V."/>
        </authorList>
    </citation>
    <scope>NUCLEOTIDE SEQUENCE [LARGE SCALE GENOMIC DNA]</scope>
    <source>
        <strain evidence="2 3">CBS 144469</strain>
    </source>
</reference>